<evidence type="ECO:0000313" key="3">
    <source>
        <dbReference type="Proteomes" id="UP001292094"/>
    </source>
</evidence>
<keyword evidence="3" id="KW-1185">Reference proteome</keyword>
<feature type="compositionally biased region" description="Low complexity" evidence="1">
    <location>
        <begin position="8"/>
        <end position="45"/>
    </location>
</feature>
<protein>
    <submittedName>
        <fullName evidence="2">Uncharacterized protein</fullName>
    </submittedName>
</protein>
<gene>
    <name evidence="2" type="ORF">Pmani_011058</name>
</gene>
<feature type="region of interest" description="Disordered" evidence="1">
    <location>
        <begin position="76"/>
        <end position="259"/>
    </location>
</feature>
<name>A0AAE1UGM0_9EUCA</name>
<proteinExistence type="predicted"/>
<feature type="compositionally biased region" description="Pro residues" evidence="1">
    <location>
        <begin position="82"/>
        <end position="100"/>
    </location>
</feature>
<organism evidence="2 3">
    <name type="scientific">Petrolisthes manimaculis</name>
    <dbReference type="NCBI Taxonomy" id="1843537"/>
    <lineage>
        <taxon>Eukaryota</taxon>
        <taxon>Metazoa</taxon>
        <taxon>Ecdysozoa</taxon>
        <taxon>Arthropoda</taxon>
        <taxon>Crustacea</taxon>
        <taxon>Multicrustacea</taxon>
        <taxon>Malacostraca</taxon>
        <taxon>Eumalacostraca</taxon>
        <taxon>Eucarida</taxon>
        <taxon>Decapoda</taxon>
        <taxon>Pleocyemata</taxon>
        <taxon>Anomura</taxon>
        <taxon>Galatheoidea</taxon>
        <taxon>Porcellanidae</taxon>
        <taxon>Petrolisthes</taxon>
    </lineage>
</organism>
<dbReference type="AlphaFoldDB" id="A0AAE1UGM0"/>
<feature type="region of interest" description="Disordered" evidence="1">
    <location>
        <begin position="1"/>
        <end position="48"/>
    </location>
</feature>
<feature type="compositionally biased region" description="Low complexity" evidence="1">
    <location>
        <begin position="188"/>
        <end position="203"/>
    </location>
</feature>
<feature type="compositionally biased region" description="Acidic residues" evidence="1">
    <location>
        <begin position="150"/>
        <end position="165"/>
    </location>
</feature>
<sequence>MHSPRKPSSGSQESQQSQQSITQQSNTQGQGTQGSQSGTKQTTLGDFKKMILNKSMSSAGGNQRISAVEMLRASRPGIYGYSPPPAPVVKPPQPSPPQPPRGEGVIIPPSSRNTARALLFQSRFGSGRRFRTPKTEIISTTILEDHGGEVVEEEEEDEEDEDDSSLESPEQQQRFPGMRGGLARAHSEPSTSAATPTRPSSSPVDDVAHSTPNTTLDNPPLPPDVSIISPPDEALAPPLAPDNNKEGEPDEKESMETAL</sequence>
<evidence type="ECO:0000256" key="1">
    <source>
        <dbReference type="SAM" id="MobiDB-lite"/>
    </source>
</evidence>
<dbReference type="Proteomes" id="UP001292094">
    <property type="component" value="Unassembled WGS sequence"/>
</dbReference>
<dbReference type="EMBL" id="JAWZYT010000883">
    <property type="protein sequence ID" value="KAK4317899.1"/>
    <property type="molecule type" value="Genomic_DNA"/>
</dbReference>
<comment type="caution">
    <text evidence="2">The sequence shown here is derived from an EMBL/GenBank/DDBJ whole genome shotgun (WGS) entry which is preliminary data.</text>
</comment>
<accession>A0AAE1UGM0</accession>
<evidence type="ECO:0000313" key="2">
    <source>
        <dbReference type="EMBL" id="KAK4317899.1"/>
    </source>
</evidence>
<reference evidence="2" key="1">
    <citation type="submission" date="2023-11" db="EMBL/GenBank/DDBJ databases">
        <title>Genome assemblies of two species of porcelain crab, Petrolisthes cinctipes and Petrolisthes manimaculis (Anomura: Porcellanidae).</title>
        <authorList>
            <person name="Angst P."/>
        </authorList>
    </citation>
    <scope>NUCLEOTIDE SEQUENCE</scope>
    <source>
        <strain evidence="2">PB745_02</strain>
        <tissue evidence="2">Gill</tissue>
    </source>
</reference>
<feature type="compositionally biased region" description="Basic and acidic residues" evidence="1">
    <location>
        <begin position="243"/>
        <end position="259"/>
    </location>
</feature>